<evidence type="ECO:0000313" key="1">
    <source>
        <dbReference type="EMBL" id="JAT81787.1"/>
    </source>
</evidence>
<accession>A0A1E1W483</accession>
<sequence>IDSSQAIIVEENKPELAPSLFGLPSETPWANASEGAIPKEAITQEETLIHMSEAPLLLKEKDKETKPSVSLAALQAPECNEKLPIESENQLVLPIIPDQQQADFSVATNYGLITSETTSQADNVESTTNVEMIYKNAAYKTDYFYGKAAHIEEVITSHQTEDFSNEKLTTQKSSLTPAPANYMLEQTEIITAEKETSLPEQKTLLSNIKPDITETQAVITSCVETV</sequence>
<dbReference type="OrthoDB" id="6612025at2759"/>
<feature type="non-terminal residue" evidence="1">
    <location>
        <position position="1"/>
    </location>
</feature>
<gene>
    <name evidence="1" type="ORF">g.19496</name>
</gene>
<name>A0A1E1W483_PECGO</name>
<feature type="non-terminal residue" evidence="1">
    <location>
        <position position="226"/>
    </location>
</feature>
<protein>
    <submittedName>
        <fullName evidence="1">Uncharacterized protein</fullName>
    </submittedName>
</protein>
<proteinExistence type="predicted"/>
<reference evidence="1" key="1">
    <citation type="submission" date="2015-09" db="EMBL/GenBank/DDBJ databases">
        <title>De novo assembly of Pectinophora gossypiella (Pink Bollworm) gut transcriptome.</title>
        <authorList>
            <person name="Tassone E.E."/>
        </authorList>
    </citation>
    <scope>NUCLEOTIDE SEQUENCE</scope>
</reference>
<organism evidence="1">
    <name type="scientific">Pectinophora gossypiella</name>
    <name type="common">Cotton pink bollworm</name>
    <name type="synonym">Depressaria gossypiella</name>
    <dbReference type="NCBI Taxonomy" id="13191"/>
    <lineage>
        <taxon>Eukaryota</taxon>
        <taxon>Metazoa</taxon>
        <taxon>Ecdysozoa</taxon>
        <taxon>Arthropoda</taxon>
        <taxon>Hexapoda</taxon>
        <taxon>Insecta</taxon>
        <taxon>Pterygota</taxon>
        <taxon>Neoptera</taxon>
        <taxon>Endopterygota</taxon>
        <taxon>Lepidoptera</taxon>
        <taxon>Glossata</taxon>
        <taxon>Ditrysia</taxon>
        <taxon>Gelechioidea</taxon>
        <taxon>Gelechiidae</taxon>
        <taxon>Apatetrinae</taxon>
        <taxon>Pectinophora</taxon>
    </lineage>
</organism>
<dbReference type="EMBL" id="GDQN01009267">
    <property type="protein sequence ID" value="JAT81787.1"/>
    <property type="molecule type" value="Transcribed_RNA"/>
</dbReference>
<dbReference type="AlphaFoldDB" id="A0A1E1W483"/>